<sequence length="1122" mass="126731">MPWAQDVATRLGLDGAAFFTQSCAVSVIYYLVNQGALNMPLEGEVASMPWMPVLCINDLPSIIDGKSSDTTALSFLLKVKWILFNTYDKLEDEVINWMASQRPIRAIGPTVPSMYLDKMLEDDRDYGLSLFKQNADSCITWLDTKGSGSVVYVSFGSMASQGKEQMEELAWGLRKSNTHFMWVVRESKEKKIPSNFLEETSERGLVVSWCPQLEVLAHKAVGCFLTHCGWNSTLEALSLGVPMIAMPQFLDQTTNARFVEDVWRVGVRVKADEKGIDKKEEIEMCIREIMEGERGNEMKTNAQRWRELAKEAVTEVKLLAVRTTPHIISVEIRLYNLSNAIFIYKKILCKSFEKAHSYIIWQDTESNYILNPHERFGGGPKGHISPMFQFCKRLVSKGLKVQSLAQLIEKHSRSDSPAWILVYDSVILWAQDVADRMGLDAAPFFTQSCAVSAISYHENHGTFKLPLEGSMISIPSLPPLDTDHDLPSLVKDMDSYPAIMKINLNQFSAFHKVKCVFFNTYHKLEHEEPFTSSYQYVVRESEREKLPGNLLEETSEKGLVVSWCPQLEVLSHKAVGCFMTHCGWNSTLEALSLGVPMIAIPHFSDQPTNAKFVQDVWGVGIRAKGDDKGIVNREEIEACIREAMEGEKGNEMKRNALRWKELAKEAVNEGGTSDKNIEEFVALGHINPMLQFSKRLASKGIKVTLVIAATSNSQSMHAQTSSINIEIISEEFDRRQQEESIEDYLERFRILASQGLTALMEKHNRSNHPAKLLIYDSVLPWAQDLAEHLGLDGVPFFTQSCAVSAIYYHFYQGVFNTPLEESTVSMPSMPLLRVDDLPSFINVKSPVDSALLNLVLSQFSNFKKGKWILCNTFDKLEDQVMKWMTSQRPLIKTIGPTVPSMYLDKRLEDDKDYGLSLFQQNVDTCITWLDTKGIGSVVYVSFGSLASLGEEQMEELAWGLKRSNSHFMWVVRELEKKKLPNNFIEETSEKGLVVSWCCQLEVLAHKAVGCFMTHCGWNSTLEALSLGVPMIAMPRFSDQTTNAKFVEDIWQVGVRVKADEKGIVKREEIEMCLSEIMEGERGYEMKRNAARWKELAKEAVNEGGSSDKNLEEFVAELLCSSD</sequence>
<reference evidence="3" key="1">
    <citation type="journal article" date="2007" name="PLoS ONE">
        <title>The first genome sequence of an elite grapevine cultivar (Pinot noir Vitis vinifera L.): coping with a highly heterozygous genome.</title>
        <authorList>
            <person name="Velasco R."/>
            <person name="Zharkikh A."/>
            <person name="Troggio M."/>
            <person name="Cartwright D.A."/>
            <person name="Cestaro A."/>
            <person name="Pruss D."/>
            <person name="Pindo M."/>
            <person name="FitzGerald L.M."/>
            <person name="Vezzulli S."/>
            <person name="Reid J."/>
            <person name="Malacarne G."/>
            <person name="Iliev D."/>
            <person name="Coppola G."/>
            <person name="Wardell B."/>
            <person name="Micheletti D."/>
            <person name="Macalma T."/>
            <person name="Facci M."/>
            <person name="Mitchell J.T."/>
            <person name="Perazzolli M."/>
            <person name="Eldredge G."/>
            <person name="Gatto P."/>
            <person name="Oyzerski R."/>
            <person name="Moretto M."/>
            <person name="Gutin N."/>
            <person name="Stefanini M."/>
            <person name="Chen Y."/>
            <person name="Segala C."/>
            <person name="Davenport C."/>
            <person name="Dematte L."/>
            <person name="Mraz A."/>
            <person name="Battilana J."/>
            <person name="Stormo K."/>
            <person name="Costa F."/>
            <person name="Tao Q."/>
            <person name="Si-Ammour A."/>
            <person name="Harkins T."/>
            <person name="Lackey A."/>
            <person name="Perbost C."/>
            <person name="Taillon B."/>
            <person name="Stella A."/>
            <person name="Solovyev V."/>
            <person name="Fawcett J.A."/>
            <person name="Sterck L."/>
            <person name="Vandepoele K."/>
            <person name="Grando S.M."/>
            <person name="Toppo S."/>
            <person name="Moser C."/>
            <person name="Lanchbury J."/>
            <person name="Bogden R."/>
            <person name="Skolnick M."/>
            <person name="Sgaramella V."/>
            <person name="Bhatnagar S.K."/>
            <person name="Fontana P."/>
            <person name="Gutin A."/>
            <person name="Van de Peer Y."/>
            <person name="Salamini F."/>
            <person name="Viola R."/>
        </authorList>
    </citation>
    <scope>NUCLEOTIDE SEQUENCE</scope>
</reference>
<accession>A5AKR8</accession>
<dbReference type="FunFam" id="3.40.50.2000:FF:000019">
    <property type="entry name" value="Glycosyltransferase"/>
    <property type="match status" value="2"/>
</dbReference>
<dbReference type="ExpressionAtlas" id="A5AKR8">
    <property type="expression patterns" value="baseline and differential"/>
</dbReference>
<evidence type="ECO:0000313" key="3">
    <source>
        <dbReference type="EMBL" id="CAN80193.1"/>
    </source>
</evidence>
<dbReference type="AlphaFoldDB" id="A5AKR8"/>
<dbReference type="GO" id="GO:0008194">
    <property type="term" value="F:UDP-glycosyltransferase activity"/>
    <property type="evidence" value="ECO:0007669"/>
    <property type="project" value="InterPro"/>
</dbReference>
<dbReference type="InterPro" id="IPR002213">
    <property type="entry name" value="UDP_glucos_trans"/>
</dbReference>
<dbReference type="Gene3D" id="3.40.50.2000">
    <property type="entry name" value="Glycogen Phosphorylase B"/>
    <property type="match status" value="6"/>
</dbReference>
<evidence type="ECO:0000256" key="2">
    <source>
        <dbReference type="ARBA" id="ARBA00022679"/>
    </source>
</evidence>
<name>A5AKR8_VITVI</name>
<evidence type="ECO:0008006" key="4">
    <source>
        <dbReference type="Google" id="ProtNLM"/>
    </source>
</evidence>
<dbReference type="PANTHER" id="PTHR11926:SF1560">
    <property type="entry name" value="UDP-GLYCOSYLTRANSFERASE 74E1-RELATED"/>
    <property type="match status" value="1"/>
</dbReference>
<dbReference type="OrthoDB" id="5835829at2759"/>
<organism evidence="3">
    <name type="scientific">Vitis vinifera</name>
    <name type="common">Grape</name>
    <dbReference type="NCBI Taxonomy" id="29760"/>
    <lineage>
        <taxon>Eukaryota</taxon>
        <taxon>Viridiplantae</taxon>
        <taxon>Streptophyta</taxon>
        <taxon>Embryophyta</taxon>
        <taxon>Tracheophyta</taxon>
        <taxon>Spermatophyta</taxon>
        <taxon>Magnoliopsida</taxon>
        <taxon>eudicotyledons</taxon>
        <taxon>Gunneridae</taxon>
        <taxon>Pentapetalae</taxon>
        <taxon>rosids</taxon>
        <taxon>Vitales</taxon>
        <taxon>Vitaceae</taxon>
        <taxon>Viteae</taxon>
        <taxon>Vitis</taxon>
    </lineage>
</organism>
<dbReference type="SUPFAM" id="SSF53756">
    <property type="entry name" value="UDP-Glycosyltransferase/glycogen phosphorylase"/>
    <property type="match status" value="3"/>
</dbReference>
<dbReference type="CDD" id="cd03784">
    <property type="entry name" value="GT1_Gtf-like"/>
    <property type="match status" value="3"/>
</dbReference>
<keyword evidence="2" id="KW-0808">Transferase</keyword>
<dbReference type="EMBL" id="AM428990">
    <property type="protein sequence ID" value="CAN80193.1"/>
    <property type="molecule type" value="Genomic_DNA"/>
</dbReference>
<dbReference type="InterPro" id="IPR035595">
    <property type="entry name" value="UDP_glycos_trans_CS"/>
</dbReference>
<gene>
    <name evidence="3" type="ORF">VITISV_017236</name>
</gene>
<dbReference type="FunFam" id="3.40.50.2000:FF:000431">
    <property type="entry name" value="UDP-glycosyltransferase 90A1"/>
    <property type="match status" value="1"/>
</dbReference>
<evidence type="ECO:0000256" key="1">
    <source>
        <dbReference type="ARBA" id="ARBA00009995"/>
    </source>
</evidence>
<dbReference type="CAZy" id="GT1">
    <property type="family name" value="Glycosyltransferase Family 1"/>
</dbReference>
<dbReference type="PANTHER" id="PTHR11926">
    <property type="entry name" value="GLUCOSYL/GLUCURONOSYL TRANSFERASES"/>
    <property type="match status" value="1"/>
</dbReference>
<comment type="similarity">
    <text evidence="1">Belongs to the UDP-glycosyltransferase family.</text>
</comment>
<protein>
    <recommendedName>
        <fullName evidence="4">UDP-glycosyltransferases domain-containing protein</fullName>
    </recommendedName>
</protein>
<dbReference type="PROSITE" id="PS00375">
    <property type="entry name" value="UDPGT"/>
    <property type="match status" value="3"/>
</dbReference>
<dbReference type="Pfam" id="PF00201">
    <property type="entry name" value="UDPGT"/>
    <property type="match status" value="3"/>
</dbReference>
<proteinExistence type="inferred from homology"/>